<dbReference type="AlphaFoldDB" id="A0A1I7N348"/>
<feature type="compositionally biased region" description="Polar residues" evidence="2">
    <location>
        <begin position="124"/>
        <end position="156"/>
    </location>
</feature>
<name>A0A1I7N348_9HYPH</name>
<sequence length="181" mass="19247">MFKISAVLISVAVLASSFTSAAQAGPGRRLGFFFGGMAAASMLAHAAEERRREQAYERERARRQMIAARERAAAAAAAKRERARQLALQQQKAAQIAAAETTSPVTPEADKPILKKGDRLPSADNDQPATDNTAKITTAEKTSPDNVEASSTTPGTDTVAADQTCRRYSAATDSLIETPCH</sequence>
<protein>
    <submittedName>
        <fullName evidence="4">Uncharacterized protein</fullName>
    </submittedName>
</protein>
<evidence type="ECO:0000313" key="5">
    <source>
        <dbReference type="Proteomes" id="UP000199423"/>
    </source>
</evidence>
<accession>A0A1I7N348</accession>
<feature type="chain" id="PRO_5011625335" evidence="3">
    <location>
        <begin position="25"/>
        <end position="181"/>
    </location>
</feature>
<keyword evidence="5" id="KW-1185">Reference proteome</keyword>
<dbReference type="STRING" id="51670.SAMN04488557_1169"/>
<feature type="region of interest" description="Disordered" evidence="2">
    <location>
        <begin position="93"/>
        <end position="163"/>
    </location>
</feature>
<keyword evidence="1" id="KW-0175">Coiled coil</keyword>
<evidence type="ECO:0000256" key="2">
    <source>
        <dbReference type="SAM" id="MobiDB-lite"/>
    </source>
</evidence>
<dbReference type="RefSeq" id="WP_143111337.1">
    <property type="nucleotide sequence ID" value="NZ_FPCH01000001.1"/>
</dbReference>
<evidence type="ECO:0000313" key="4">
    <source>
        <dbReference type="EMBL" id="SFV29101.1"/>
    </source>
</evidence>
<feature type="compositionally biased region" description="Basic and acidic residues" evidence="2">
    <location>
        <begin position="108"/>
        <end position="121"/>
    </location>
</feature>
<feature type="coiled-coil region" evidence="1">
    <location>
        <begin position="44"/>
        <end position="78"/>
    </location>
</feature>
<dbReference type="EMBL" id="FPCH01000001">
    <property type="protein sequence ID" value="SFV29101.1"/>
    <property type="molecule type" value="Genomic_DNA"/>
</dbReference>
<gene>
    <name evidence="4" type="ORF">SAMN04488557_1169</name>
</gene>
<reference evidence="5" key="1">
    <citation type="submission" date="2016-10" db="EMBL/GenBank/DDBJ databases">
        <authorList>
            <person name="Varghese N."/>
            <person name="Submissions S."/>
        </authorList>
    </citation>
    <scope>NUCLEOTIDE SEQUENCE [LARGE SCALE GENOMIC DNA]</scope>
    <source>
        <strain evidence="5">DSM 1565</strain>
    </source>
</reference>
<evidence type="ECO:0000256" key="1">
    <source>
        <dbReference type="SAM" id="Coils"/>
    </source>
</evidence>
<organism evidence="4 5">
    <name type="scientific">Hyphomicrobium facile</name>
    <dbReference type="NCBI Taxonomy" id="51670"/>
    <lineage>
        <taxon>Bacteria</taxon>
        <taxon>Pseudomonadati</taxon>
        <taxon>Pseudomonadota</taxon>
        <taxon>Alphaproteobacteria</taxon>
        <taxon>Hyphomicrobiales</taxon>
        <taxon>Hyphomicrobiaceae</taxon>
        <taxon>Hyphomicrobium</taxon>
    </lineage>
</organism>
<keyword evidence="3" id="KW-0732">Signal</keyword>
<feature type="signal peptide" evidence="3">
    <location>
        <begin position="1"/>
        <end position="24"/>
    </location>
</feature>
<evidence type="ECO:0000256" key="3">
    <source>
        <dbReference type="SAM" id="SignalP"/>
    </source>
</evidence>
<dbReference type="Proteomes" id="UP000199423">
    <property type="component" value="Unassembled WGS sequence"/>
</dbReference>
<proteinExistence type="predicted"/>